<evidence type="ECO:0000256" key="3">
    <source>
        <dbReference type="ARBA" id="ARBA00012663"/>
    </source>
</evidence>
<dbReference type="RefSeq" id="WP_074635961.1">
    <property type="nucleotide sequence ID" value="NZ_FNDO01000004.1"/>
</dbReference>
<dbReference type="AlphaFoldDB" id="A0A1G8BNK8"/>
<feature type="domain" description="Beta-hexosaminidase bacterial type N-terminal" evidence="8">
    <location>
        <begin position="25"/>
        <end position="154"/>
    </location>
</feature>
<dbReference type="Gene3D" id="3.20.20.80">
    <property type="entry name" value="Glycosidases"/>
    <property type="match status" value="1"/>
</dbReference>
<dbReference type="InterPro" id="IPR017853">
    <property type="entry name" value="GH"/>
</dbReference>
<dbReference type="Pfam" id="PF02838">
    <property type="entry name" value="Glyco_hydro_20b"/>
    <property type="match status" value="1"/>
</dbReference>
<dbReference type="Proteomes" id="UP000181870">
    <property type="component" value="Unassembled WGS sequence"/>
</dbReference>
<dbReference type="Pfam" id="PF00728">
    <property type="entry name" value="Glyco_hydro_20"/>
    <property type="match status" value="1"/>
</dbReference>
<keyword evidence="4" id="KW-0378">Hydrolase</keyword>
<proteinExistence type="inferred from homology"/>
<evidence type="ECO:0000256" key="5">
    <source>
        <dbReference type="ARBA" id="ARBA00023295"/>
    </source>
</evidence>
<reference evidence="9 10" key="1">
    <citation type="submission" date="2016-10" db="EMBL/GenBank/DDBJ databases">
        <authorList>
            <person name="de Groot N.N."/>
        </authorList>
    </citation>
    <scope>NUCLEOTIDE SEQUENCE [LARGE SCALE GENOMIC DNA]</scope>
    <source>
        <strain evidence="9 10">NLAE-zl-C57</strain>
    </source>
</reference>
<evidence type="ECO:0000256" key="4">
    <source>
        <dbReference type="ARBA" id="ARBA00022801"/>
    </source>
</evidence>
<name>A0A1G8BNK8_BACOV</name>
<comment type="similarity">
    <text evidence="2">Belongs to the glycosyl hydrolase 20 family.</text>
</comment>
<dbReference type="InterPro" id="IPR025705">
    <property type="entry name" value="Beta_hexosaminidase_sua/sub"/>
</dbReference>
<comment type="catalytic activity">
    <reaction evidence="1">
        <text>Hydrolysis of terminal non-reducing N-acetyl-D-hexosamine residues in N-acetyl-beta-D-hexosaminides.</text>
        <dbReference type="EC" id="3.2.1.52"/>
    </reaction>
</comment>
<dbReference type="EC" id="3.2.1.52" evidence="3"/>
<dbReference type="SUPFAM" id="SSF51445">
    <property type="entry name" value="(Trans)glycosidases"/>
    <property type="match status" value="1"/>
</dbReference>
<keyword evidence="5" id="KW-0326">Glycosidase</keyword>
<protein>
    <recommendedName>
        <fullName evidence="3">beta-N-acetylhexosaminidase</fullName>
        <ecNumber evidence="3">3.2.1.52</ecNumber>
    </recommendedName>
</protein>
<dbReference type="PANTHER" id="PTHR22600">
    <property type="entry name" value="BETA-HEXOSAMINIDASE"/>
    <property type="match status" value="1"/>
</dbReference>
<dbReference type="EMBL" id="FNDO01000004">
    <property type="protein sequence ID" value="SDH34751.1"/>
    <property type="molecule type" value="Genomic_DNA"/>
</dbReference>
<dbReference type="Gene3D" id="3.30.379.10">
    <property type="entry name" value="Chitobiase/beta-hexosaminidase domain 2-like"/>
    <property type="match status" value="1"/>
</dbReference>
<evidence type="ECO:0000256" key="1">
    <source>
        <dbReference type="ARBA" id="ARBA00001231"/>
    </source>
</evidence>
<dbReference type="InterPro" id="IPR029018">
    <property type="entry name" value="Hex-like_dom2"/>
</dbReference>
<dbReference type="PIRSF" id="PIRSF001093">
    <property type="entry name" value="B-hxosamndse_ab_euk"/>
    <property type="match status" value="1"/>
</dbReference>
<organism evidence="9 10">
    <name type="scientific">Bacteroides ovatus</name>
    <dbReference type="NCBI Taxonomy" id="28116"/>
    <lineage>
        <taxon>Bacteria</taxon>
        <taxon>Pseudomonadati</taxon>
        <taxon>Bacteroidota</taxon>
        <taxon>Bacteroidia</taxon>
        <taxon>Bacteroidales</taxon>
        <taxon>Bacteroidaceae</taxon>
        <taxon>Bacteroides</taxon>
    </lineage>
</organism>
<dbReference type="CDD" id="cd06563">
    <property type="entry name" value="GH20_chitobiase-like"/>
    <property type="match status" value="1"/>
</dbReference>
<evidence type="ECO:0000259" key="7">
    <source>
        <dbReference type="Pfam" id="PF00728"/>
    </source>
</evidence>
<dbReference type="GO" id="GO:0004563">
    <property type="term" value="F:beta-N-acetylhexosaminidase activity"/>
    <property type="evidence" value="ECO:0007669"/>
    <property type="project" value="UniProtKB-EC"/>
</dbReference>
<evidence type="ECO:0000259" key="8">
    <source>
        <dbReference type="Pfam" id="PF02838"/>
    </source>
</evidence>
<dbReference type="InterPro" id="IPR015883">
    <property type="entry name" value="Glyco_hydro_20_cat"/>
</dbReference>
<dbReference type="SUPFAM" id="SSF55545">
    <property type="entry name" value="beta-N-acetylhexosaminidase-like domain"/>
    <property type="match status" value="1"/>
</dbReference>
<evidence type="ECO:0000256" key="6">
    <source>
        <dbReference type="PIRSR" id="PIRSR625705-1"/>
    </source>
</evidence>
<dbReference type="PRINTS" id="PR00738">
    <property type="entry name" value="GLHYDRLASE20"/>
</dbReference>
<feature type="domain" description="Glycoside hydrolase family 20 catalytic" evidence="7">
    <location>
        <begin position="158"/>
        <end position="509"/>
    </location>
</feature>
<feature type="active site" description="Proton donor" evidence="6">
    <location>
        <position position="333"/>
    </location>
</feature>
<evidence type="ECO:0000256" key="2">
    <source>
        <dbReference type="ARBA" id="ARBA00006285"/>
    </source>
</evidence>
<dbReference type="InterPro" id="IPR015882">
    <property type="entry name" value="HEX_bac_N"/>
</dbReference>
<sequence length="542" mass="61290">MRKILLFIIGGIFSIYDSSGQTASYSVIPSPQLVKTTGQDSFHLKKNTTITYPKGNKLLKRNAEFLSEYIGQATGNAPAIHTYIKEKRANNAIILALDPTIKNKEGYILVTTSRGIRISGQTANGVFYGIQTLRKTIPATVTTDILLPAGEIKDEPRFSYRGMHLDVCRHFYPVEFVKRYIDLLALHNMNTFHWHLTEDQGWRIEIKKFPKLTEVGSIRNKTVIGKAGSGKYDNTPYGGFYTQEQAKDIVKYAQERFITVIPEIDLPGHMLAALAAYPELGCTGGPYEVCPDWGIFDDVLCIGNDKTLPFLEGILAEIIEIFPSKYIHIGGDEAPRTRWKECSKCQARIKNEGLKADKEHTAEDRLQTFCMTHIEKFLNGKGRQIIGWEEILKGDVAPNATVMSWRGIQSGIKAAQMGHDVIMVPKDHCYFDYYQVKDTKQEPLAIGGFVPVENVYNLNPVPTELTAEQQKHILGAQANLWSEYIPTSQQVEYMVLPRMAALSEALWTEPQSKSYENFLQRLPWLVKLYQRDGFNYAKHVLP</sequence>
<evidence type="ECO:0000313" key="10">
    <source>
        <dbReference type="Proteomes" id="UP000181870"/>
    </source>
</evidence>
<dbReference type="GO" id="GO:0005975">
    <property type="term" value="P:carbohydrate metabolic process"/>
    <property type="evidence" value="ECO:0007669"/>
    <property type="project" value="InterPro"/>
</dbReference>
<accession>A0A1G8BNK8</accession>
<evidence type="ECO:0000313" key="9">
    <source>
        <dbReference type="EMBL" id="SDH34751.1"/>
    </source>
</evidence>
<dbReference type="PANTHER" id="PTHR22600:SF57">
    <property type="entry name" value="BETA-N-ACETYLHEXOSAMINIDASE"/>
    <property type="match status" value="1"/>
</dbReference>
<dbReference type="GO" id="GO:0030203">
    <property type="term" value="P:glycosaminoglycan metabolic process"/>
    <property type="evidence" value="ECO:0007669"/>
    <property type="project" value="TreeGrafter"/>
</dbReference>
<dbReference type="GO" id="GO:0016020">
    <property type="term" value="C:membrane"/>
    <property type="evidence" value="ECO:0007669"/>
    <property type="project" value="TreeGrafter"/>
</dbReference>
<gene>
    <name evidence="9" type="ORF">SAMN05192582_1004107</name>
</gene>